<dbReference type="EMBL" id="CP015772">
    <property type="protein sequence ID" value="ANH82614.1"/>
    <property type="molecule type" value="Genomic_DNA"/>
</dbReference>
<gene>
    <name evidence="3" type="ORF">A8C56_17995</name>
</gene>
<sequence length="270" mass="31568">MHKILKKMLLLSAWLMLTATGMQAQETDSAGTGQPDTVYADKVPVSVENYDPYSSTATENDHDFDNIEDYNKERVQIRSIPDSFVKRLQNDPHFGYIKTGLKKKEQEHPAAPRNQQIRSTTNWTTVIPYIAIAIFVVILIWYLVNNNFILLKRKSVSVSASHYQDEHKDIFSIDYAAGIQKAVGQKNYRLAIRLQYLELLKNLSERKLIHFMPDKTNFEYLMQLRSSGYYDDFFSVTRNYEYSWYGLFDITEPAYQKINNAFQQFKQKLK</sequence>
<dbReference type="Proteomes" id="UP000077667">
    <property type="component" value="Chromosome"/>
</dbReference>
<protein>
    <recommendedName>
        <fullName evidence="5">DUF4129 domain-containing protein</fullName>
    </recommendedName>
</protein>
<dbReference type="AlphaFoldDB" id="A0A1A9I7V8"/>
<evidence type="ECO:0000256" key="1">
    <source>
        <dbReference type="SAM" id="Phobius"/>
    </source>
</evidence>
<feature type="chain" id="PRO_5008390005" description="DUF4129 domain-containing protein" evidence="2">
    <location>
        <begin position="25"/>
        <end position="270"/>
    </location>
</feature>
<reference evidence="3 4" key="1">
    <citation type="submission" date="2016-05" db="EMBL/GenBank/DDBJ databases">
        <title>Niabella ginsenosidivorans BS26 whole genome sequencing.</title>
        <authorList>
            <person name="Im W.T."/>
            <person name="Siddiqi M.Z."/>
        </authorList>
    </citation>
    <scope>NUCLEOTIDE SEQUENCE [LARGE SCALE GENOMIC DNA]</scope>
    <source>
        <strain evidence="3 4">BS26</strain>
    </source>
</reference>
<name>A0A1A9I7V8_9BACT</name>
<accession>A0A1A9I7V8</accession>
<dbReference type="KEGG" id="nia:A8C56_17995"/>
<evidence type="ECO:0000256" key="2">
    <source>
        <dbReference type="SAM" id="SignalP"/>
    </source>
</evidence>
<organism evidence="3 4">
    <name type="scientific">Niabella ginsenosidivorans</name>
    <dbReference type="NCBI Taxonomy" id="1176587"/>
    <lineage>
        <taxon>Bacteria</taxon>
        <taxon>Pseudomonadati</taxon>
        <taxon>Bacteroidota</taxon>
        <taxon>Chitinophagia</taxon>
        <taxon>Chitinophagales</taxon>
        <taxon>Chitinophagaceae</taxon>
        <taxon>Niabella</taxon>
    </lineage>
</organism>
<keyword evidence="2" id="KW-0732">Signal</keyword>
<dbReference type="STRING" id="1176587.A8C56_17995"/>
<keyword evidence="1" id="KW-0812">Transmembrane</keyword>
<proteinExistence type="predicted"/>
<keyword evidence="1" id="KW-1133">Transmembrane helix</keyword>
<evidence type="ECO:0000313" key="3">
    <source>
        <dbReference type="EMBL" id="ANH82614.1"/>
    </source>
</evidence>
<feature type="transmembrane region" description="Helical" evidence="1">
    <location>
        <begin position="126"/>
        <end position="144"/>
    </location>
</feature>
<evidence type="ECO:0008006" key="5">
    <source>
        <dbReference type="Google" id="ProtNLM"/>
    </source>
</evidence>
<feature type="signal peptide" evidence="2">
    <location>
        <begin position="1"/>
        <end position="24"/>
    </location>
</feature>
<keyword evidence="1" id="KW-0472">Membrane</keyword>
<keyword evidence="4" id="KW-1185">Reference proteome</keyword>
<evidence type="ECO:0000313" key="4">
    <source>
        <dbReference type="Proteomes" id="UP000077667"/>
    </source>
</evidence>